<dbReference type="InterPro" id="IPR011650">
    <property type="entry name" value="Peptidase_M20_dimer"/>
</dbReference>
<dbReference type="PANTHER" id="PTHR11014:SF63">
    <property type="entry name" value="METALLOPEPTIDASE, PUTATIVE (AFU_ORTHOLOGUE AFUA_6G09600)-RELATED"/>
    <property type="match status" value="1"/>
</dbReference>
<reference evidence="2 3" key="1">
    <citation type="journal article" date="2016" name="Nat. Commun.">
        <title>Thousands of microbial genomes shed light on interconnected biogeochemical processes in an aquifer system.</title>
        <authorList>
            <person name="Anantharaman K."/>
            <person name="Brown C.T."/>
            <person name="Hug L.A."/>
            <person name="Sharon I."/>
            <person name="Castelle C.J."/>
            <person name="Probst A.J."/>
            <person name="Thomas B.C."/>
            <person name="Singh A."/>
            <person name="Wilkins M.J."/>
            <person name="Karaoz U."/>
            <person name="Brodie E.L."/>
            <person name="Williams K.H."/>
            <person name="Hubbard S.S."/>
            <person name="Banfield J.F."/>
        </authorList>
    </citation>
    <scope>NUCLEOTIDE SEQUENCE [LARGE SCALE GENOMIC DNA]</scope>
</reference>
<dbReference type="AlphaFoldDB" id="A0A1F7KFD3"/>
<dbReference type="PANTHER" id="PTHR11014">
    <property type="entry name" value="PEPTIDASE M20 FAMILY MEMBER"/>
    <property type="match status" value="1"/>
</dbReference>
<sequence length="386" mass="44358">MKEILYKYKHNLNQLAELGWQEQQTTTYIQKALKTKPLKRGFGKSKTGLLYQLGKGQQKILLRADIDALQTKTGPRHICGHSSHTAALMLAFQQAAKQEKQYSQQGKAVYFLFQPAEETFPSGAQAVMDEFFNQQPLPKYAFSCHVRPKLPLGQIQIGSQIMARGDYAEVEFFGQQVHVKQAAENPDVLEAAAKLILQCRSFQKQNRRRLRLNFGVIKGGQQANTVAEYCLLKGDIRLKNDKLQDVVKQFLQKTLKKIEQQTKIKSQLHYFSGYPSLVNHPQLAKKMQQYFAKNPDFKLSKQPEFSFGCEDFSFFSAKVPSVYALIGTGDKHEIHEPNCRISDQGTWCIFQYFQGLLDWWKFDQLVNYDRNNMNSKRHMGKIISSV</sequence>
<dbReference type="InterPro" id="IPR002933">
    <property type="entry name" value="Peptidase_M20"/>
</dbReference>
<dbReference type="NCBIfam" id="TIGR01891">
    <property type="entry name" value="amidohydrolases"/>
    <property type="match status" value="1"/>
</dbReference>
<evidence type="ECO:0000259" key="1">
    <source>
        <dbReference type="Pfam" id="PF07687"/>
    </source>
</evidence>
<dbReference type="SUPFAM" id="SSF55031">
    <property type="entry name" value="Bacterial exopeptidase dimerisation domain"/>
    <property type="match status" value="1"/>
</dbReference>
<gene>
    <name evidence="2" type="ORF">A2209_01075</name>
</gene>
<dbReference type="SUPFAM" id="SSF53187">
    <property type="entry name" value="Zn-dependent exopeptidases"/>
    <property type="match status" value="1"/>
</dbReference>
<proteinExistence type="predicted"/>
<dbReference type="Pfam" id="PF07687">
    <property type="entry name" value="M20_dimer"/>
    <property type="match status" value="1"/>
</dbReference>
<evidence type="ECO:0000313" key="2">
    <source>
        <dbReference type="EMBL" id="OGK66573.1"/>
    </source>
</evidence>
<dbReference type="InterPro" id="IPR036264">
    <property type="entry name" value="Bact_exopeptidase_dim_dom"/>
</dbReference>
<organism evidence="2 3">
    <name type="scientific">Candidatus Roizmanbacteria bacterium RIFOXYA1_FULL_41_12</name>
    <dbReference type="NCBI Taxonomy" id="1802082"/>
    <lineage>
        <taxon>Bacteria</taxon>
        <taxon>Candidatus Roizmaniibacteriota</taxon>
    </lineage>
</organism>
<accession>A0A1F7KFD3</accession>
<protein>
    <recommendedName>
        <fullName evidence="1">Peptidase M20 dimerisation domain-containing protein</fullName>
    </recommendedName>
</protein>
<evidence type="ECO:0000313" key="3">
    <source>
        <dbReference type="Proteomes" id="UP000178450"/>
    </source>
</evidence>
<dbReference type="Proteomes" id="UP000178450">
    <property type="component" value="Unassembled WGS sequence"/>
</dbReference>
<dbReference type="EMBL" id="MGBG01000006">
    <property type="protein sequence ID" value="OGK66573.1"/>
    <property type="molecule type" value="Genomic_DNA"/>
</dbReference>
<dbReference type="Gene3D" id="3.40.630.10">
    <property type="entry name" value="Zn peptidases"/>
    <property type="match status" value="1"/>
</dbReference>
<dbReference type="InterPro" id="IPR017439">
    <property type="entry name" value="Amidohydrolase"/>
</dbReference>
<name>A0A1F7KFD3_9BACT</name>
<dbReference type="GO" id="GO:0016787">
    <property type="term" value="F:hydrolase activity"/>
    <property type="evidence" value="ECO:0007669"/>
    <property type="project" value="InterPro"/>
</dbReference>
<comment type="caution">
    <text evidence="2">The sequence shown here is derived from an EMBL/GenBank/DDBJ whole genome shotgun (WGS) entry which is preliminary data.</text>
</comment>
<feature type="domain" description="Peptidase M20 dimerisation" evidence="1">
    <location>
        <begin position="168"/>
        <end position="257"/>
    </location>
</feature>
<dbReference type="Gene3D" id="3.30.70.360">
    <property type="match status" value="1"/>
</dbReference>
<dbReference type="Pfam" id="PF01546">
    <property type="entry name" value="Peptidase_M20"/>
    <property type="match status" value="1"/>
</dbReference>